<evidence type="ECO:0000256" key="4">
    <source>
        <dbReference type="ARBA" id="ARBA00004536"/>
    </source>
</evidence>
<evidence type="ECO:0000256" key="1">
    <source>
        <dbReference type="ARBA" id="ARBA00004202"/>
    </source>
</evidence>
<feature type="compositionally biased region" description="Polar residues" evidence="13">
    <location>
        <begin position="394"/>
        <end position="420"/>
    </location>
</feature>
<dbReference type="AlphaFoldDB" id="A0A6P5IIX5"/>
<evidence type="ECO:0000256" key="13">
    <source>
        <dbReference type="SAM" id="MobiDB-lite"/>
    </source>
</evidence>
<evidence type="ECO:0000256" key="3">
    <source>
        <dbReference type="ARBA" id="ARBA00004496"/>
    </source>
</evidence>
<dbReference type="GeneTree" id="ENSGT00940000156332"/>
<dbReference type="Gene3D" id="1.20.80.10">
    <property type="match status" value="1"/>
</dbReference>
<comment type="subunit">
    <text evidence="12">Component of a complex composed of PALS1, CRB1 and EPB41L5. Within the complex, interacts (via FERM domain) with PALS1 (via HOOK domain) and with CRB1 (via intracellular domain). Interacts with CRB2 (via intracellular domain). Interacts with CRB3 (via intracellular domain).</text>
</comment>
<keyword evidence="6" id="KW-0963">Cytoplasm</keyword>
<dbReference type="GO" id="GO:0010608">
    <property type="term" value="P:post-transcriptional regulation of gene expression"/>
    <property type="evidence" value="ECO:0007669"/>
    <property type="project" value="Ensembl"/>
</dbReference>
<evidence type="ECO:0000256" key="9">
    <source>
        <dbReference type="ARBA" id="ARBA00023750"/>
    </source>
</evidence>
<dbReference type="PRINTS" id="PR00661">
    <property type="entry name" value="ERMFAMILY"/>
</dbReference>
<dbReference type="RefSeq" id="XP_020818765.1">
    <property type="nucleotide sequence ID" value="XM_020963106.1"/>
</dbReference>
<dbReference type="GO" id="GO:0003383">
    <property type="term" value="P:apical constriction"/>
    <property type="evidence" value="ECO:0007669"/>
    <property type="project" value="Ensembl"/>
</dbReference>
<accession>A0A6P5IIX5</accession>
<evidence type="ECO:0000313" key="18">
    <source>
        <dbReference type="RefSeq" id="XP_020818766.1"/>
    </source>
</evidence>
<dbReference type="GO" id="GO:0032525">
    <property type="term" value="P:somite rostral/caudal axis specification"/>
    <property type="evidence" value="ECO:0007669"/>
    <property type="project" value="Ensembl"/>
</dbReference>
<dbReference type="PROSITE" id="PS00660">
    <property type="entry name" value="FERM_1"/>
    <property type="match status" value="1"/>
</dbReference>
<dbReference type="GO" id="GO:0071560">
    <property type="term" value="P:cellular response to transforming growth factor beta stimulus"/>
    <property type="evidence" value="ECO:0007669"/>
    <property type="project" value="Ensembl"/>
</dbReference>
<dbReference type="GO" id="GO:0001839">
    <property type="term" value="P:neural plate morphogenesis"/>
    <property type="evidence" value="ECO:0007669"/>
    <property type="project" value="Ensembl"/>
</dbReference>
<dbReference type="GO" id="GO:0022408">
    <property type="term" value="P:negative regulation of cell-cell adhesion"/>
    <property type="evidence" value="ECO:0007669"/>
    <property type="project" value="Ensembl"/>
</dbReference>
<dbReference type="FunFam" id="3.10.20.90:FF:000024">
    <property type="entry name" value="Erythrocyte membrane protein band 4.1-like 5"/>
    <property type="match status" value="1"/>
</dbReference>
<dbReference type="Pfam" id="PF08736">
    <property type="entry name" value="FA"/>
    <property type="match status" value="1"/>
</dbReference>
<dbReference type="GO" id="GO:0070201">
    <property type="term" value="P:regulation of establishment of protein localization"/>
    <property type="evidence" value="ECO:0007669"/>
    <property type="project" value="Ensembl"/>
</dbReference>
<name>A0A6P5IIX5_PHACI</name>
<dbReference type="CDD" id="cd14473">
    <property type="entry name" value="FERM_B-lobe"/>
    <property type="match status" value="1"/>
</dbReference>
<dbReference type="GO" id="GO:0005856">
    <property type="term" value="C:cytoskeleton"/>
    <property type="evidence" value="ECO:0007669"/>
    <property type="project" value="TreeGrafter"/>
</dbReference>
<dbReference type="PROSITE" id="PS50057">
    <property type="entry name" value="FERM_3"/>
    <property type="match status" value="1"/>
</dbReference>
<keyword evidence="8" id="KW-0472">Membrane</keyword>
<protein>
    <recommendedName>
        <fullName evidence="10">Band 4.1-like protein 5</fullName>
    </recommendedName>
    <alternativeName>
        <fullName evidence="11">Erythrocyte membrane protein band 4.1-like 5</fullName>
    </alternativeName>
</protein>
<dbReference type="InterPro" id="IPR018979">
    <property type="entry name" value="FERM_N"/>
</dbReference>
<reference evidence="16 17" key="1">
    <citation type="submission" date="2025-04" db="UniProtKB">
        <authorList>
            <consortium name="RefSeq"/>
        </authorList>
    </citation>
    <scope>IDENTIFICATION</scope>
    <source>
        <tissue evidence="16 17">Spleen</tissue>
    </source>
</reference>
<sequence>MLSFFRRTLGRRSIRKHAEKERLREAQRAATHIPAAGDAKSIITCRVSLLDGTDVSVDLPKKAKGQALFDQIMYHLDLIESDYFGLRFMDSAQVAHWLDSTKSIKKQVKIGSPYCLHLRVKFYSSEPNNLREELTRYLFVLQLKQDILSGKLECPFDTAVQLAAYTLQAELGDYDLAEHGPELVSEFRFVPIQTEEMELAIFEKWKEYRGQTPAQAETNYLNKAKWLEMYGVDMHVVKARDGNDYSLGLTPTGVLVFEGETKIGLFFWPKITRLDFKKNKLTLVVVEDDEQGKEQEHTFVFRLEHPKACKHLWKCAVEHHAFFRLRGPVQKGSSRSGFIRLGSRFRYSGKTEYQTTKTNKARRSTSFERRPSKRYSRRTLQTRANAVKPEESSLQKNISTQNNGSQQVRGTRSTMPVISSIPSGPVLVEIENLSRSPGMSHHDRKCLPLTDLLDNTELLETADEEAKGVPGTLGISVVPEEISMAATEPGLKEANVESSEFKDTSVKLKLLEIENCSSSSPKPNVNINVNKQEEVVKLTEKCLNNVIESPGLSSLRIPPDIKSNILKAQVEAVHKVTREDDTLSQKNSNVQDNVFSVLKEDNKVLSPENTMIPTHPNAVEDNSVLKSATDELDALLSSLTENLIDLAAVPPVSSLSSVTPRWIVPQTRTLSNGISGNEVPVERKEECGDPEVLSLIAQPGPFLVDAVTTPVPGLAEEALRKQRKCLLTTEL</sequence>
<evidence type="ECO:0000256" key="2">
    <source>
        <dbReference type="ARBA" id="ARBA00004437"/>
    </source>
</evidence>
<dbReference type="GeneID" id="110192085"/>
<feature type="domain" description="FERM" evidence="14">
    <location>
        <begin position="43"/>
        <end position="327"/>
    </location>
</feature>
<dbReference type="GO" id="GO:0001701">
    <property type="term" value="P:in utero embryonic development"/>
    <property type="evidence" value="ECO:0007669"/>
    <property type="project" value="Ensembl"/>
</dbReference>
<dbReference type="InterPro" id="IPR035963">
    <property type="entry name" value="FERM_2"/>
</dbReference>
<dbReference type="SMART" id="SM01195">
    <property type="entry name" value="FA"/>
    <property type="match status" value="1"/>
</dbReference>
<dbReference type="GO" id="GO:0007509">
    <property type="term" value="P:mesoderm migration involved in gastrulation"/>
    <property type="evidence" value="ECO:0007669"/>
    <property type="project" value="Ensembl"/>
</dbReference>
<dbReference type="GO" id="GO:0010634">
    <property type="term" value="P:positive regulation of epithelial cell migration"/>
    <property type="evidence" value="ECO:0007669"/>
    <property type="project" value="Ensembl"/>
</dbReference>
<evidence type="ECO:0000259" key="14">
    <source>
        <dbReference type="PROSITE" id="PS50057"/>
    </source>
</evidence>
<dbReference type="GO" id="GO:0032587">
    <property type="term" value="C:ruffle membrane"/>
    <property type="evidence" value="ECO:0007669"/>
    <property type="project" value="Ensembl"/>
</dbReference>
<dbReference type="InterPro" id="IPR018980">
    <property type="entry name" value="FERM_PH-like_C"/>
</dbReference>
<dbReference type="GO" id="GO:0048319">
    <property type="term" value="P:axial mesoderm morphogenesis"/>
    <property type="evidence" value="ECO:0007669"/>
    <property type="project" value="Ensembl"/>
</dbReference>
<comment type="subcellular location">
    <subcellularLocation>
        <location evidence="4">Cell junction</location>
        <location evidence="4">Adherens junction</location>
    </subcellularLocation>
    <subcellularLocation>
        <location evidence="1">Cell membrane</location>
        <topology evidence="1">Peripheral membrane protein</topology>
    </subcellularLocation>
    <subcellularLocation>
        <location evidence="3">Cytoplasm</location>
    </subcellularLocation>
    <subcellularLocation>
        <location evidence="2">Photoreceptor inner segment</location>
    </subcellularLocation>
</comment>
<feature type="region of interest" description="Disordered" evidence="13">
    <location>
        <begin position="383"/>
        <end position="420"/>
    </location>
</feature>
<dbReference type="GO" id="GO:0001837">
    <property type="term" value="P:epithelial to mesenchymal transition"/>
    <property type="evidence" value="ECO:0007669"/>
    <property type="project" value="Ensembl"/>
</dbReference>
<dbReference type="SUPFAM" id="SSF47031">
    <property type="entry name" value="Second domain of FERM"/>
    <property type="match status" value="1"/>
</dbReference>
<dbReference type="InterPro" id="IPR019747">
    <property type="entry name" value="FERM_CS"/>
</dbReference>
<dbReference type="InterPro" id="IPR019749">
    <property type="entry name" value="Band_41_domain"/>
</dbReference>
<dbReference type="InterPro" id="IPR000299">
    <property type="entry name" value="FERM_domain"/>
</dbReference>
<dbReference type="GO" id="GO:0031032">
    <property type="term" value="P:actomyosin structure organization"/>
    <property type="evidence" value="ECO:0007669"/>
    <property type="project" value="Ensembl"/>
</dbReference>
<evidence type="ECO:0000256" key="12">
    <source>
        <dbReference type="ARBA" id="ARBA00046505"/>
    </source>
</evidence>
<dbReference type="InterPro" id="IPR014847">
    <property type="entry name" value="FA"/>
</dbReference>
<keyword evidence="15" id="KW-1185">Reference proteome</keyword>
<evidence type="ECO:0000256" key="10">
    <source>
        <dbReference type="ARBA" id="ARBA00023841"/>
    </source>
</evidence>
<dbReference type="GO" id="GO:0001917">
    <property type="term" value="C:photoreceptor inner segment"/>
    <property type="evidence" value="ECO:0007669"/>
    <property type="project" value="UniProtKB-SubCell"/>
</dbReference>
<dbReference type="GO" id="GO:0005925">
    <property type="term" value="C:focal adhesion"/>
    <property type="evidence" value="ECO:0007669"/>
    <property type="project" value="Ensembl"/>
</dbReference>
<dbReference type="GO" id="GO:0007492">
    <property type="term" value="P:endoderm development"/>
    <property type="evidence" value="ECO:0007669"/>
    <property type="project" value="Ensembl"/>
</dbReference>
<feature type="region of interest" description="Disordered" evidence="13">
    <location>
        <begin position="357"/>
        <end position="376"/>
    </location>
</feature>
<dbReference type="Pfam" id="PF09379">
    <property type="entry name" value="FERM_N"/>
    <property type="match status" value="1"/>
</dbReference>
<dbReference type="Pfam" id="PF09380">
    <property type="entry name" value="FERM_C"/>
    <property type="match status" value="1"/>
</dbReference>
<dbReference type="InterPro" id="IPR000798">
    <property type="entry name" value="Ez/rad/moesin-like"/>
</dbReference>
<dbReference type="PANTHER" id="PTHR23280:SF15">
    <property type="entry name" value="BAND 4.1-LIKE PROTEIN 5"/>
    <property type="match status" value="1"/>
</dbReference>
<organism evidence="15 18">
    <name type="scientific">Phascolarctos cinereus</name>
    <name type="common">Koala</name>
    <dbReference type="NCBI Taxonomy" id="38626"/>
    <lineage>
        <taxon>Eukaryota</taxon>
        <taxon>Metazoa</taxon>
        <taxon>Chordata</taxon>
        <taxon>Craniata</taxon>
        <taxon>Vertebrata</taxon>
        <taxon>Euteleostomi</taxon>
        <taxon>Mammalia</taxon>
        <taxon>Metatheria</taxon>
        <taxon>Diprotodontia</taxon>
        <taxon>Phascolarctidae</taxon>
        <taxon>Phascolarctos</taxon>
    </lineage>
</organism>
<keyword evidence="7" id="KW-0965">Cell junction</keyword>
<proteinExistence type="predicted"/>
<evidence type="ECO:0000313" key="15">
    <source>
        <dbReference type="Proteomes" id="UP000515140"/>
    </source>
</evidence>
<dbReference type="GO" id="GO:0051894">
    <property type="term" value="P:positive regulation of focal adhesion assembly"/>
    <property type="evidence" value="ECO:0007669"/>
    <property type="project" value="Ensembl"/>
</dbReference>
<evidence type="ECO:0000313" key="16">
    <source>
        <dbReference type="RefSeq" id="XP_020818763.1"/>
    </source>
</evidence>
<dbReference type="CDD" id="cd13186">
    <property type="entry name" value="FERM_C_NBL4_NBL5"/>
    <property type="match status" value="1"/>
</dbReference>
<dbReference type="SUPFAM" id="SSF54236">
    <property type="entry name" value="Ubiquitin-like"/>
    <property type="match status" value="1"/>
</dbReference>
<dbReference type="Proteomes" id="UP000515140">
    <property type="component" value="Unplaced"/>
</dbReference>
<dbReference type="CTD" id="57669"/>
<dbReference type="Gene3D" id="3.10.20.90">
    <property type="entry name" value="Phosphatidylinositol 3-kinase Catalytic Subunit, Chain A, domain 1"/>
    <property type="match status" value="1"/>
</dbReference>
<evidence type="ECO:0000256" key="11">
    <source>
        <dbReference type="ARBA" id="ARBA00030226"/>
    </source>
</evidence>
<dbReference type="SMART" id="SM00295">
    <property type="entry name" value="B41"/>
    <property type="match status" value="1"/>
</dbReference>
<dbReference type="GO" id="GO:0048617">
    <property type="term" value="P:embryonic foregut morphogenesis"/>
    <property type="evidence" value="ECO:0007669"/>
    <property type="project" value="Ensembl"/>
</dbReference>
<gene>
    <name evidence="16 17 18" type="primary">EPB41L5</name>
</gene>
<dbReference type="PRINTS" id="PR00935">
    <property type="entry name" value="BAND41"/>
</dbReference>
<dbReference type="GO" id="GO:0048339">
    <property type="term" value="P:paraxial mesoderm development"/>
    <property type="evidence" value="ECO:0007669"/>
    <property type="project" value="Ensembl"/>
</dbReference>
<dbReference type="GO" id="GO:0005912">
    <property type="term" value="C:adherens junction"/>
    <property type="evidence" value="ECO:0007669"/>
    <property type="project" value="UniProtKB-SubCell"/>
</dbReference>
<dbReference type="FunFam" id="2.30.29.30:FF:000002">
    <property type="entry name" value="Band 4.1-like protein 5 isoform 1"/>
    <property type="match status" value="1"/>
</dbReference>
<dbReference type="GO" id="GO:0005829">
    <property type="term" value="C:cytosol"/>
    <property type="evidence" value="ECO:0007669"/>
    <property type="project" value="Ensembl"/>
</dbReference>
<dbReference type="GO" id="GO:0006931">
    <property type="term" value="P:substrate-dependent cell migration, cell attachment to substrate"/>
    <property type="evidence" value="ECO:0007669"/>
    <property type="project" value="Ensembl"/>
</dbReference>
<dbReference type="KEGG" id="pcw:110192085"/>
<evidence type="ECO:0000256" key="7">
    <source>
        <dbReference type="ARBA" id="ARBA00022949"/>
    </source>
</evidence>
<evidence type="ECO:0000256" key="8">
    <source>
        <dbReference type="ARBA" id="ARBA00023136"/>
    </source>
</evidence>
<dbReference type="RefSeq" id="XP_020818763.1">
    <property type="nucleotide sequence ID" value="XM_020963104.1"/>
</dbReference>
<dbReference type="SUPFAM" id="SSF50729">
    <property type="entry name" value="PH domain-like"/>
    <property type="match status" value="1"/>
</dbReference>
<dbReference type="InterPro" id="IPR029071">
    <property type="entry name" value="Ubiquitin-like_domsf"/>
</dbReference>
<evidence type="ECO:0000256" key="5">
    <source>
        <dbReference type="ARBA" id="ARBA00022475"/>
    </source>
</evidence>
<dbReference type="Pfam" id="PF00373">
    <property type="entry name" value="FERM_M"/>
    <property type="match status" value="1"/>
</dbReference>
<comment type="function">
    <text evidence="9">Plays a role in the formation and organization of tight junctions during the establishment of polarity in epithelial cells.</text>
</comment>
<dbReference type="GO" id="GO:0070986">
    <property type="term" value="P:left/right axis specification"/>
    <property type="evidence" value="ECO:0007669"/>
    <property type="project" value="Ensembl"/>
</dbReference>
<dbReference type="FunFam" id="1.20.80.10:FF:000003">
    <property type="entry name" value="Tyrosine-protein phosphatase non-receptor type 4"/>
    <property type="match status" value="1"/>
</dbReference>
<dbReference type="GO" id="GO:0005654">
    <property type="term" value="C:nucleoplasm"/>
    <property type="evidence" value="ECO:0007669"/>
    <property type="project" value="Ensembl"/>
</dbReference>
<evidence type="ECO:0000313" key="17">
    <source>
        <dbReference type="RefSeq" id="XP_020818765.1"/>
    </source>
</evidence>
<dbReference type="RefSeq" id="XP_020818766.1">
    <property type="nucleotide sequence ID" value="XM_020963107.1"/>
</dbReference>
<dbReference type="GO" id="GO:0019904">
    <property type="term" value="F:protein domain specific binding"/>
    <property type="evidence" value="ECO:0007669"/>
    <property type="project" value="Ensembl"/>
</dbReference>
<dbReference type="PANTHER" id="PTHR23280">
    <property type="entry name" value="4.1 G PROTEIN"/>
    <property type="match status" value="1"/>
</dbReference>
<dbReference type="GO" id="GO:0008092">
    <property type="term" value="F:cytoskeletal protein binding"/>
    <property type="evidence" value="ECO:0007669"/>
    <property type="project" value="InterPro"/>
</dbReference>
<dbReference type="SMART" id="SM01196">
    <property type="entry name" value="FERM_C"/>
    <property type="match status" value="1"/>
</dbReference>
<dbReference type="GO" id="GO:0007398">
    <property type="term" value="P:ectoderm development"/>
    <property type="evidence" value="ECO:0007669"/>
    <property type="project" value="Ensembl"/>
</dbReference>
<dbReference type="Gene3D" id="2.30.29.30">
    <property type="entry name" value="Pleckstrin-homology domain (PH domain)/Phosphotyrosine-binding domain (PTB)"/>
    <property type="match status" value="1"/>
</dbReference>
<dbReference type="InterPro" id="IPR019748">
    <property type="entry name" value="FERM_central"/>
</dbReference>
<dbReference type="PROSITE" id="PS00661">
    <property type="entry name" value="FERM_2"/>
    <property type="match status" value="1"/>
</dbReference>
<keyword evidence="5" id="KW-1003">Cell membrane</keyword>
<dbReference type="GO" id="GO:0009826">
    <property type="term" value="P:unidimensional cell growth"/>
    <property type="evidence" value="ECO:0007669"/>
    <property type="project" value="Ensembl"/>
</dbReference>
<dbReference type="InterPro" id="IPR014352">
    <property type="entry name" value="FERM/acyl-CoA-bd_prot_sf"/>
</dbReference>
<evidence type="ECO:0000256" key="6">
    <source>
        <dbReference type="ARBA" id="ARBA00022490"/>
    </source>
</evidence>
<dbReference type="InterPro" id="IPR011993">
    <property type="entry name" value="PH-like_dom_sf"/>
</dbReference>